<evidence type="ECO:0000256" key="1">
    <source>
        <dbReference type="ARBA" id="ARBA00004141"/>
    </source>
</evidence>
<feature type="transmembrane region" description="Helical" evidence="8">
    <location>
        <begin position="205"/>
        <end position="226"/>
    </location>
</feature>
<name>A0A5E8CH98_9ZZZZ</name>
<proteinExistence type="predicted"/>
<feature type="transmembrane region" description="Helical" evidence="8">
    <location>
        <begin position="238"/>
        <end position="258"/>
    </location>
</feature>
<dbReference type="GO" id="GO:0034625">
    <property type="term" value="P:fatty acid elongation, monounsaturated fatty acid"/>
    <property type="evidence" value="ECO:0007669"/>
    <property type="project" value="TreeGrafter"/>
</dbReference>
<keyword evidence="7 8" id="KW-0472">Membrane</keyword>
<dbReference type="AlphaFoldDB" id="A0A5E8CH98"/>
<evidence type="ECO:0000256" key="6">
    <source>
        <dbReference type="ARBA" id="ARBA00023098"/>
    </source>
</evidence>
<keyword evidence="3" id="KW-0808">Transferase</keyword>
<evidence type="ECO:0000256" key="3">
    <source>
        <dbReference type="ARBA" id="ARBA00022679"/>
    </source>
</evidence>
<evidence type="ECO:0000313" key="9">
    <source>
        <dbReference type="EMBL" id="VVU94417.1"/>
    </source>
</evidence>
<feature type="transmembrane region" description="Helical" evidence="8">
    <location>
        <begin position="118"/>
        <end position="139"/>
    </location>
</feature>
<gene>
    <name evidence="9" type="ORF">CPAV1605_139</name>
</gene>
<dbReference type="GO" id="GO:0019367">
    <property type="term" value="P:fatty acid elongation, saturated fatty acid"/>
    <property type="evidence" value="ECO:0007669"/>
    <property type="project" value="TreeGrafter"/>
</dbReference>
<dbReference type="GO" id="GO:0009922">
    <property type="term" value="F:fatty acid elongase activity"/>
    <property type="evidence" value="ECO:0007669"/>
    <property type="project" value="InterPro"/>
</dbReference>
<dbReference type="PANTHER" id="PTHR11157:SF17">
    <property type="entry name" value="ELONGATION OF VERY LONG CHAIN FATTY ACIDS PROTEIN 6"/>
    <property type="match status" value="1"/>
</dbReference>
<evidence type="ECO:0000256" key="7">
    <source>
        <dbReference type="ARBA" id="ARBA00023136"/>
    </source>
</evidence>
<reference evidence="9" key="1">
    <citation type="submission" date="2019-09" db="EMBL/GenBank/DDBJ databases">
        <authorList>
            <person name="Needham M D."/>
        </authorList>
    </citation>
    <scope>NUCLEOTIDE SEQUENCE</scope>
</reference>
<dbReference type="GO" id="GO:0030148">
    <property type="term" value="P:sphingolipid biosynthetic process"/>
    <property type="evidence" value="ECO:0007669"/>
    <property type="project" value="TreeGrafter"/>
</dbReference>
<dbReference type="InterPro" id="IPR002076">
    <property type="entry name" value="ELO_fam"/>
</dbReference>
<evidence type="ECO:0000256" key="4">
    <source>
        <dbReference type="ARBA" id="ARBA00022692"/>
    </source>
</evidence>
<feature type="transmembrane region" description="Helical" evidence="8">
    <location>
        <begin position="36"/>
        <end position="58"/>
    </location>
</feature>
<feature type="transmembrane region" description="Helical" evidence="8">
    <location>
        <begin position="171"/>
        <end position="193"/>
    </location>
</feature>
<evidence type="ECO:0000256" key="2">
    <source>
        <dbReference type="ARBA" id="ARBA00022516"/>
    </source>
</evidence>
<comment type="subcellular location">
    <subcellularLocation>
        <location evidence="1">Membrane</location>
        <topology evidence="1">Multi-pass membrane protein</topology>
    </subcellularLocation>
</comment>
<evidence type="ECO:0000256" key="5">
    <source>
        <dbReference type="ARBA" id="ARBA00022989"/>
    </source>
</evidence>
<sequence>MSYLINWPSEQIDPHAQVIDRQFNWYTDVRGFFLEYALFFTIASLSYYPLMCLGVRLMKNRQSFDCKIPLFLWNMFLSIFSTVGAISLSKILYSQLTTLSLVDSICDHKTPYTSESAYFLWLFVISKVFEWVDTIFLILKKKNIRFLHWFHHLVTFLYTWHSSLFSYRVDAIMFFGGFINFFVHGIMYAYYGFAGIGIKFPYSTIITYLQTIQMYVCLIITLTSALKCESAWQENWHGLLFCLVMYGSYAFMFTKLLLSKLKTKIQ</sequence>
<accession>A0A5E8CH98</accession>
<dbReference type="EMBL" id="CABVLZ010000001">
    <property type="protein sequence ID" value="VVU94417.1"/>
    <property type="molecule type" value="Genomic_DNA"/>
</dbReference>
<keyword evidence="4 8" id="KW-0812">Transmembrane</keyword>
<feature type="transmembrane region" description="Helical" evidence="8">
    <location>
        <begin position="146"/>
        <end position="165"/>
    </location>
</feature>
<dbReference type="GO" id="GO:0005789">
    <property type="term" value="C:endoplasmic reticulum membrane"/>
    <property type="evidence" value="ECO:0007669"/>
    <property type="project" value="TreeGrafter"/>
</dbReference>
<dbReference type="PANTHER" id="PTHR11157">
    <property type="entry name" value="FATTY ACID ACYL TRANSFERASE-RELATED"/>
    <property type="match status" value="1"/>
</dbReference>
<protein>
    <submittedName>
        <fullName evidence="9">GNS1/SUR4 family</fullName>
    </submittedName>
</protein>
<evidence type="ECO:0000256" key="8">
    <source>
        <dbReference type="SAM" id="Phobius"/>
    </source>
</evidence>
<organism evidence="9">
    <name type="scientific">seawater metagenome</name>
    <dbReference type="NCBI Taxonomy" id="1561972"/>
    <lineage>
        <taxon>unclassified sequences</taxon>
        <taxon>metagenomes</taxon>
        <taxon>ecological metagenomes</taxon>
    </lineage>
</organism>
<dbReference type="GO" id="GO:0042761">
    <property type="term" value="P:very long-chain fatty acid biosynthetic process"/>
    <property type="evidence" value="ECO:0007669"/>
    <property type="project" value="TreeGrafter"/>
</dbReference>
<keyword evidence="5 8" id="KW-1133">Transmembrane helix</keyword>
<dbReference type="GO" id="GO:0034626">
    <property type="term" value="P:fatty acid elongation, polyunsaturated fatty acid"/>
    <property type="evidence" value="ECO:0007669"/>
    <property type="project" value="TreeGrafter"/>
</dbReference>
<keyword evidence="6" id="KW-0443">Lipid metabolism</keyword>
<dbReference type="Pfam" id="PF01151">
    <property type="entry name" value="ELO"/>
    <property type="match status" value="1"/>
</dbReference>
<dbReference type="PROSITE" id="PS01188">
    <property type="entry name" value="ELO"/>
    <property type="match status" value="1"/>
</dbReference>
<keyword evidence="2" id="KW-0444">Lipid biosynthesis</keyword>
<dbReference type="InterPro" id="IPR030457">
    <property type="entry name" value="ELO_CS"/>
</dbReference>
<feature type="transmembrane region" description="Helical" evidence="8">
    <location>
        <begin position="70"/>
        <end position="93"/>
    </location>
</feature>